<feature type="transmembrane region" description="Helical" evidence="2">
    <location>
        <begin position="221"/>
        <end position="244"/>
    </location>
</feature>
<protein>
    <submittedName>
        <fullName evidence="3">Uncharacterized protein</fullName>
    </submittedName>
</protein>
<dbReference type="EMBL" id="JANBPU010000277">
    <property type="protein sequence ID" value="KAJ1913241.1"/>
    <property type="molecule type" value="Genomic_DNA"/>
</dbReference>
<reference evidence="3" key="1">
    <citation type="submission" date="2022-07" db="EMBL/GenBank/DDBJ databases">
        <title>Phylogenomic reconstructions and comparative analyses of Kickxellomycotina fungi.</title>
        <authorList>
            <person name="Reynolds N.K."/>
            <person name="Stajich J.E."/>
            <person name="Barry K."/>
            <person name="Grigoriev I.V."/>
            <person name="Crous P."/>
            <person name="Smith M.E."/>
        </authorList>
    </citation>
    <scope>NUCLEOTIDE SEQUENCE</scope>
    <source>
        <strain evidence="3">NBRC 100468</strain>
    </source>
</reference>
<keyword evidence="2" id="KW-1133">Transmembrane helix</keyword>
<keyword evidence="2" id="KW-0812">Transmembrane</keyword>
<keyword evidence="2" id="KW-0472">Membrane</keyword>
<proteinExistence type="predicted"/>
<organism evidence="3 4">
    <name type="scientific">Mycoemilia scoparia</name>
    <dbReference type="NCBI Taxonomy" id="417184"/>
    <lineage>
        <taxon>Eukaryota</taxon>
        <taxon>Fungi</taxon>
        <taxon>Fungi incertae sedis</taxon>
        <taxon>Zoopagomycota</taxon>
        <taxon>Kickxellomycotina</taxon>
        <taxon>Kickxellomycetes</taxon>
        <taxon>Kickxellales</taxon>
        <taxon>Kickxellaceae</taxon>
        <taxon>Mycoemilia</taxon>
    </lineage>
</organism>
<comment type="caution">
    <text evidence="3">The sequence shown here is derived from an EMBL/GenBank/DDBJ whole genome shotgun (WGS) entry which is preliminary data.</text>
</comment>
<dbReference type="Proteomes" id="UP001150538">
    <property type="component" value="Unassembled WGS sequence"/>
</dbReference>
<feature type="transmembrane region" description="Helical" evidence="2">
    <location>
        <begin position="186"/>
        <end position="209"/>
    </location>
</feature>
<evidence type="ECO:0000313" key="3">
    <source>
        <dbReference type="EMBL" id="KAJ1913241.1"/>
    </source>
</evidence>
<evidence type="ECO:0000313" key="4">
    <source>
        <dbReference type="Proteomes" id="UP001150538"/>
    </source>
</evidence>
<gene>
    <name evidence="3" type="ORF">H4219_005294</name>
</gene>
<sequence length="290" mass="33174">MDILSLFHEAEKVHDYLWNEYDEFSALTRLILDPTADDIKTMKKRLENYQKHASDFNKKAKRYQDSAGSNTDIGASYNSDLRDMEDNVFGWVNELDDIVKTKVRNFGIKNKAMSKANRLAQRSSAAEIGTHYNDSDDIILEDIDLSDEIHQGQNNMLTHHNEKSSKGRFGYLNLFRVLQFKTKFSLLLLSIISILLALTSGTMGLSIVIDFAPTSKVEMIAGLSMCFQIVILIFIFVIHLEMYFKFALFVSRVKNRADQDPRKDILQNICRIGALAFNAFVDYNEFLAAL</sequence>
<dbReference type="AlphaFoldDB" id="A0A9W7ZV76"/>
<accession>A0A9W7ZV76</accession>
<evidence type="ECO:0000256" key="2">
    <source>
        <dbReference type="SAM" id="Phobius"/>
    </source>
</evidence>
<keyword evidence="1" id="KW-0175">Coiled coil</keyword>
<name>A0A9W7ZV76_9FUNG</name>
<evidence type="ECO:0000256" key="1">
    <source>
        <dbReference type="SAM" id="Coils"/>
    </source>
</evidence>
<keyword evidence="4" id="KW-1185">Reference proteome</keyword>
<feature type="coiled-coil region" evidence="1">
    <location>
        <begin position="39"/>
        <end position="66"/>
    </location>
</feature>